<comment type="caution">
    <text evidence="1">The sequence shown here is derived from an EMBL/GenBank/DDBJ whole genome shotgun (WGS) entry which is preliminary data.</text>
</comment>
<organism evidence="1 2">
    <name type="scientific">Actinotalea ferrariae CF5-4</name>
    <dbReference type="NCBI Taxonomy" id="948458"/>
    <lineage>
        <taxon>Bacteria</taxon>
        <taxon>Bacillati</taxon>
        <taxon>Actinomycetota</taxon>
        <taxon>Actinomycetes</taxon>
        <taxon>Micrococcales</taxon>
        <taxon>Cellulomonadaceae</taxon>
        <taxon>Actinotalea</taxon>
    </lineage>
</organism>
<evidence type="ECO:0000313" key="2">
    <source>
        <dbReference type="Proteomes" id="UP000019753"/>
    </source>
</evidence>
<evidence type="ECO:0000313" key="1">
    <source>
        <dbReference type="EMBL" id="EYR64674.1"/>
    </source>
</evidence>
<reference evidence="1 2" key="1">
    <citation type="submission" date="2014-01" db="EMBL/GenBank/DDBJ databases">
        <title>Actinotalea ferrariae CF5-4.</title>
        <authorList>
            <person name="Chen F."/>
            <person name="Li Y."/>
            <person name="Wang G."/>
        </authorList>
    </citation>
    <scope>NUCLEOTIDE SEQUENCE [LARGE SCALE GENOMIC DNA]</scope>
    <source>
        <strain evidence="1 2">CF5-4</strain>
    </source>
</reference>
<sequence length="154" mass="16245">MTAPVVSRIGAVVDAVVALARTIDEDLQVADGITVGVPQSRALCIGFTDSPDRPGYTTSWERQEGYGARLQEDFTIQCFLTLTTGDHDDGATKRLRDDATALLGALDGALRAARGRAAVWERAGLSGAAEWVAAILPEGSICNVRFDVVGTALL</sequence>
<accession>A0A021VU02</accession>
<dbReference type="RefSeq" id="WP_034222705.1">
    <property type="nucleotide sequence ID" value="NZ_AXCW01000022.1"/>
</dbReference>
<dbReference type="EMBL" id="AXCW01000022">
    <property type="protein sequence ID" value="EYR64674.1"/>
    <property type="molecule type" value="Genomic_DNA"/>
</dbReference>
<keyword evidence="2" id="KW-1185">Reference proteome</keyword>
<name>A0A021VU02_9CELL</name>
<dbReference type="OrthoDB" id="4833194at2"/>
<evidence type="ECO:0008006" key="3">
    <source>
        <dbReference type="Google" id="ProtNLM"/>
    </source>
</evidence>
<dbReference type="AlphaFoldDB" id="A0A021VU02"/>
<dbReference type="Proteomes" id="UP000019753">
    <property type="component" value="Unassembled WGS sequence"/>
</dbReference>
<protein>
    <recommendedName>
        <fullName evidence="3">DUF3168 domain-containing protein</fullName>
    </recommendedName>
</protein>
<gene>
    <name evidence="1" type="ORF">N866_07170</name>
</gene>
<proteinExistence type="predicted"/>